<sequence length="135" mass="15628">MDLNITQTGTQPYAGRQHLSITPGGTKYWIPDCDESLKPRKGQKFQSIDAAIDFYKEYACFVGFDVRHSTLIKAKDKTTIWRYLVCSREGYKHHSQPNHSIQTEGRREHWIPAFFINVKMSGLMRTTSRSESENI</sequence>
<organism evidence="2 3">
    <name type="scientific">Striga asiatica</name>
    <name type="common">Asiatic witchweed</name>
    <name type="synonym">Buchnera asiatica</name>
    <dbReference type="NCBI Taxonomy" id="4170"/>
    <lineage>
        <taxon>Eukaryota</taxon>
        <taxon>Viridiplantae</taxon>
        <taxon>Streptophyta</taxon>
        <taxon>Embryophyta</taxon>
        <taxon>Tracheophyta</taxon>
        <taxon>Spermatophyta</taxon>
        <taxon>Magnoliopsida</taxon>
        <taxon>eudicotyledons</taxon>
        <taxon>Gunneridae</taxon>
        <taxon>Pentapetalae</taxon>
        <taxon>asterids</taxon>
        <taxon>lamiids</taxon>
        <taxon>Lamiales</taxon>
        <taxon>Orobanchaceae</taxon>
        <taxon>Buchnereae</taxon>
        <taxon>Striga</taxon>
    </lineage>
</organism>
<dbReference type="OrthoDB" id="691593at2759"/>
<accession>A0A5A7P9C6</accession>
<name>A0A5A7P9C6_STRAF</name>
<dbReference type="Proteomes" id="UP000325081">
    <property type="component" value="Unassembled WGS sequence"/>
</dbReference>
<dbReference type="InterPro" id="IPR004330">
    <property type="entry name" value="FAR1_DNA_bnd_dom"/>
</dbReference>
<proteinExistence type="predicted"/>
<evidence type="ECO:0000313" key="3">
    <source>
        <dbReference type="Proteomes" id="UP000325081"/>
    </source>
</evidence>
<keyword evidence="3" id="KW-1185">Reference proteome</keyword>
<dbReference type="Pfam" id="PF03101">
    <property type="entry name" value="FAR1"/>
    <property type="match status" value="1"/>
</dbReference>
<dbReference type="EMBL" id="BKCP01003336">
    <property type="protein sequence ID" value="GER29184.1"/>
    <property type="molecule type" value="Genomic_DNA"/>
</dbReference>
<gene>
    <name evidence="2" type="ORF">STAS_05026</name>
</gene>
<feature type="domain" description="FAR1" evidence="1">
    <location>
        <begin position="53"/>
        <end position="101"/>
    </location>
</feature>
<comment type="caution">
    <text evidence="2">The sequence shown here is derived from an EMBL/GenBank/DDBJ whole genome shotgun (WGS) entry which is preliminary data.</text>
</comment>
<protein>
    <submittedName>
        <fullName evidence="2">FAR1-related protein</fullName>
    </submittedName>
</protein>
<reference evidence="3" key="1">
    <citation type="journal article" date="2019" name="Curr. Biol.">
        <title>Genome Sequence of Striga asiatica Provides Insight into the Evolution of Plant Parasitism.</title>
        <authorList>
            <person name="Yoshida S."/>
            <person name="Kim S."/>
            <person name="Wafula E.K."/>
            <person name="Tanskanen J."/>
            <person name="Kim Y.M."/>
            <person name="Honaas L."/>
            <person name="Yang Z."/>
            <person name="Spallek T."/>
            <person name="Conn C.E."/>
            <person name="Ichihashi Y."/>
            <person name="Cheong K."/>
            <person name="Cui S."/>
            <person name="Der J.P."/>
            <person name="Gundlach H."/>
            <person name="Jiao Y."/>
            <person name="Hori C."/>
            <person name="Ishida J.K."/>
            <person name="Kasahara H."/>
            <person name="Kiba T."/>
            <person name="Kim M.S."/>
            <person name="Koo N."/>
            <person name="Laohavisit A."/>
            <person name="Lee Y.H."/>
            <person name="Lumba S."/>
            <person name="McCourt P."/>
            <person name="Mortimer J.C."/>
            <person name="Mutuku J.M."/>
            <person name="Nomura T."/>
            <person name="Sasaki-Sekimoto Y."/>
            <person name="Seto Y."/>
            <person name="Wang Y."/>
            <person name="Wakatake T."/>
            <person name="Sakakibara H."/>
            <person name="Demura T."/>
            <person name="Yamaguchi S."/>
            <person name="Yoneyama K."/>
            <person name="Manabe R.I."/>
            <person name="Nelson D.C."/>
            <person name="Schulman A.H."/>
            <person name="Timko M.P."/>
            <person name="dePamphilis C.W."/>
            <person name="Choi D."/>
            <person name="Shirasu K."/>
        </authorList>
    </citation>
    <scope>NUCLEOTIDE SEQUENCE [LARGE SCALE GENOMIC DNA]</scope>
    <source>
        <strain evidence="3">cv. UVA1</strain>
    </source>
</reference>
<evidence type="ECO:0000313" key="2">
    <source>
        <dbReference type="EMBL" id="GER29184.1"/>
    </source>
</evidence>
<dbReference type="AlphaFoldDB" id="A0A5A7P9C6"/>
<dbReference type="PANTHER" id="PTHR47718:SF18">
    <property type="entry name" value="PROTEIN FAR1-RELATED SEQUENCE 5-LIKE"/>
    <property type="match status" value="1"/>
</dbReference>
<evidence type="ECO:0000259" key="1">
    <source>
        <dbReference type="Pfam" id="PF03101"/>
    </source>
</evidence>
<dbReference type="PANTHER" id="PTHR47718">
    <property type="entry name" value="OS01G0519700 PROTEIN"/>
    <property type="match status" value="1"/>
</dbReference>
<feature type="non-terminal residue" evidence="2">
    <location>
        <position position="135"/>
    </location>
</feature>